<proteinExistence type="predicted"/>
<evidence type="ECO:0000313" key="2">
    <source>
        <dbReference type="Proteomes" id="UP000014500"/>
    </source>
</evidence>
<evidence type="ECO:0000313" key="1">
    <source>
        <dbReference type="EnsemblMetazoa" id="SMAR014416-PA"/>
    </source>
</evidence>
<dbReference type="AlphaFoldDB" id="T1JKN6"/>
<dbReference type="EMBL" id="JH432213">
    <property type="status" value="NOT_ANNOTATED_CDS"/>
    <property type="molecule type" value="Genomic_DNA"/>
</dbReference>
<reference evidence="2" key="1">
    <citation type="submission" date="2011-05" db="EMBL/GenBank/DDBJ databases">
        <authorList>
            <person name="Richards S.R."/>
            <person name="Qu J."/>
            <person name="Jiang H."/>
            <person name="Jhangiani S.N."/>
            <person name="Agravi P."/>
            <person name="Goodspeed R."/>
            <person name="Gross S."/>
            <person name="Mandapat C."/>
            <person name="Jackson L."/>
            <person name="Mathew T."/>
            <person name="Pu L."/>
            <person name="Thornton R."/>
            <person name="Saada N."/>
            <person name="Wilczek-Boney K.B."/>
            <person name="Lee S."/>
            <person name="Kovar C."/>
            <person name="Wu Y."/>
            <person name="Scherer S.E."/>
            <person name="Worley K.C."/>
            <person name="Muzny D.M."/>
            <person name="Gibbs R."/>
        </authorList>
    </citation>
    <scope>NUCLEOTIDE SEQUENCE</scope>
    <source>
        <strain evidence="2">Brora</strain>
    </source>
</reference>
<name>T1JKN6_STRMM</name>
<dbReference type="HOGENOM" id="CLU_2457648_0_0_1"/>
<sequence length="89" mass="10336">MAKNFYRKNAIDFDLKSLFVVLKLSFRREFSRLTGNLKVTPYCDARISITPYLNTSSNYISSYHLSLDGVCVEIALYNTDKLKRWETGN</sequence>
<organism evidence="1 2">
    <name type="scientific">Strigamia maritima</name>
    <name type="common">European centipede</name>
    <name type="synonym">Geophilus maritimus</name>
    <dbReference type="NCBI Taxonomy" id="126957"/>
    <lineage>
        <taxon>Eukaryota</taxon>
        <taxon>Metazoa</taxon>
        <taxon>Ecdysozoa</taxon>
        <taxon>Arthropoda</taxon>
        <taxon>Myriapoda</taxon>
        <taxon>Chilopoda</taxon>
        <taxon>Pleurostigmophora</taxon>
        <taxon>Geophilomorpha</taxon>
        <taxon>Linotaeniidae</taxon>
        <taxon>Strigamia</taxon>
    </lineage>
</organism>
<dbReference type="Proteomes" id="UP000014500">
    <property type="component" value="Unassembled WGS sequence"/>
</dbReference>
<dbReference type="EnsemblMetazoa" id="SMAR014416-RA">
    <property type="protein sequence ID" value="SMAR014416-PA"/>
    <property type="gene ID" value="SMAR014416"/>
</dbReference>
<keyword evidence="2" id="KW-1185">Reference proteome</keyword>
<reference evidence="1" key="2">
    <citation type="submission" date="2015-02" db="UniProtKB">
        <authorList>
            <consortium name="EnsemblMetazoa"/>
        </authorList>
    </citation>
    <scope>IDENTIFICATION</scope>
</reference>
<accession>T1JKN6</accession>
<protein>
    <submittedName>
        <fullName evidence="1">Uncharacterized protein</fullName>
    </submittedName>
</protein>